<dbReference type="EMBL" id="JAYJJQ010000012">
    <property type="protein sequence ID" value="MEB3070259.1"/>
    <property type="molecule type" value="Genomic_DNA"/>
</dbReference>
<dbReference type="InterPro" id="IPR036271">
    <property type="entry name" value="Tet_transcr_reg_TetR-rel_C_sf"/>
</dbReference>
<dbReference type="InterPro" id="IPR011075">
    <property type="entry name" value="TetR_C"/>
</dbReference>
<reference evidence="6 7" key="1">
    <citation type="submission" date="2023-12" db="EMBL/GenBank/DDBJ databases">
        <title>Description of new species of Mycobacterium terrae complex isolated from sewage at the Sao Paulo Zoological Park Foundation in Brazil.</title>
        <authorList>
            <person name="Romagnoli C.L."/>
            <person name="Conceicao E.C."/>
            <person name="Machado E."/>
            <person name="Barreto L.B.P.F."/>
            <person name="Sharma A."/>
            <person name="Silva N.M."/>
            <person name="Marques L.E."/>
            <person name="Juliana M.A."/>
            <person name="Lourenco M.C.S."/>
            <person name="Digiampietri L.A."/>
            <person name="Suffys P.N."/>
            <person name="Viana-Niero C."/>
        </authorList>
    </citation>
    <scope>NUCLEOTIDE SEQUENCE [LARGE SCALE GENOMIC DNA]</scope>
    <source>
        <strain evidence="6 7">MYC017</strain>
    </source>
</reference>
<comment type="caution">
    <text evidence="6">The sequence shown here is derived from an EMBL/GenBank/DDBJ whole genome shotgun (WGS) entry which is preliminary data.</text>
</comment>
<evidence type="ECO:0000256" key="1">
    <source>
        <dbReference type="ARBA" id="ARBA00023015"/>
    </source>
</evidence>
<keyword evidence="3" id="KW-0804">Transcription</keyword>
<dbReference type="Gene3D" id="1.10.357.10">
    <property type="entry name" value="Tetracycline Repressor, domain 2"/>
    <property type="match status" value="1"/>
</dbReference>
<name>A0ABU5Z0V8_9MYCO</name>
<evidence type="ECO:0000256" key="2">
    <source>
        <dbReference type="ARBA" id="ARBA00023125"/>
    </source>
</evidence>
<evidence type="ECO:0000313" key="7">
    <source>
        <dbReference type="Proteomes" id="UP001299283"/>
    </source>
</evidence>
<feature type="domain" description="HTH tetR-type" evidence="5">
    <location>
        <begin position="16"/>
        <end position="76"/>
    </location>
</feature>
<dbReference type="PANTHER" id="PTHR30055">
    <property type="entry name" value="HTH-TYPE TRANSCRIPTIONAL REGULATOR RUTR"/>
    <property type="match status" value="1"/>
</dbReference>
<dbReference type="Pfam" id="PF16859">
    <property type="entry name" value="TetR_C_11"/>
    <property type="match status" value="1"/>
</dbReference>
<feature type="DNA-binding region" description="H-T-H motif" evidence="4">
    <location>
        <begin position="39"/>
        <end position="58"/>
    </location>
</feature>
<evidence type="ECO:0000256" key="3">
    <source>
        <dbReference type="ARBA" id="ARBA00023163"/>
    </source>
</evidence>
<dbReference type="InterPro" id="IPR050109">
    <property type="entry name" value="HTH-type_TetR-like_transc_reg"/>
</dbReference>
<keyword evidence="2 4" id="KW-0238">DNA-binding</keyword>
<gene>
    <name evidence="6" type="ORF">K5L39_13800</name>
</gene>
<dbReference type="SUPFAM" id="SSF48498">
    <property type="entry name" value="Tetracyclin repressor-like, C-terminal domain"/>
    <property type="match status" value="1"/>
</dbReference>
<dbReference type="PRINTS" id="PR00455">
    <property type="entry name" value="HTHTETR"/>
</dbReference>
<evidence type="ECO:0000259" key="5">
    <source>
        <dbReference type="PROSITE" id="PS50977"/>
    </source>
</evidence>
<dbReference type="InterPro" id="IPR001647">
    <property type="entry name" value="HTH_TetR"/>
</dbReference>
<evidence type="ECO:0000256" key="4">
    <source>
        <dbReference type="PROSITE-ProRule" id="PRU00335"/>
    </source>
</evidence>
<dbReference type="PROSITE" id="PS50977">
    <property type="entry name" value="HTH_TETR_2"/>
    <property type="match status" value="1"/>
</dbReference>
<keyword evidence="1" id="KW-0805">Transcription regulation</keyword>
<sequence>MSSSSQATVMGRPRDPDVDQRTLSAAARVFGEEGWSGFTIDAVARLAGVGKASIYRRWPDKDVLLACALRTHLEHLAGVDTGCLRDDLIALACQLLRLYLGEAGRAAQRLAHEAPATPTLSAQYQALRRSQFKAARGVVRRGIARGEIPADTPVNLLLDCLVGGAMNHVVATPPSKRAALAAAMEAYATELVDYLLR</sequence>
<keyword evidence="7" id="KW-1185">Reference proteome</keyword>
<dbReference type="Pfam" id="PF00440">
    <property type="entry name" value="TetR_N"/>
    <property type="match status" value="1"/>
</dbReference>
<dbReference type="PANTHER" id="PTHR30055:SF148">
    <property type="entry name" value="TETR-FAMILY TRANSCRIPTIONAL REGULATOR"/>
    <property type="match status" value="1"/>
</dbReference>
<evidence type="ECO:0000313" key="6">
    <source>
        <dbReference type="EMBL" id="MEB3070259.1"/>
    </source>
</evidence>
<dbReference type="SUPFAM" id="SSF46689">
    <property type="entry name" value="Homeodomain-like"/>
    <property type="match status" value="1"/>
</dbReference>
<dbReference type="Gene3D" id="1.10.10.60">
    <property type="entry name" value="Homeodomain-like"/>
    <property type="match status" value="1"/>
</dbReference>
<proteinExistence type="predicted"/>
<dbReference type="RefSeq" id="WP_225398633.1">
    <property type="nucleotide sequence ID" value="NZ_JAYJJQ010000012.1"/>
</dbReference>
<dbReference type="InterPro" id="IPR009057">
    <property type="entry name" value="Homeodomain-like_sf"/>
</dbReference>
<protein>
    <submittedName>
        <fullName evidence="6">TetR/AcrR family transcriptional regulator</fullName>
    </submittedName>
</protein>
<dbReference type="Proteomes" id="UP001299283">
    <property type="component" value="Unassembled WGS sequence"/>
</dbReference>
<organism evidence="6 7">
    <name type="scientific">[Mycobacterium] vasticus</name>
    <dbReference type="NCBI Taxonomy" id="2875777"/>
    <lineage>
        <taxon>Bacteria</taxon>
        <taxon>Bacillati</taxon>
        <taxon>Actinomycetota</taxon>
        <taxon>Actinomycetes</taxon>
        <taxon>Mycobacteriales</taxon>
        <taxon>Mycobacteriaceae</taxon>
        <taxon>Mycolicibacter</taxon>
    </lineage>
</organism>
<accession>A0ABU5Z0V8</accession>